<feature type="domain" description="TonB C-terminal" evidence="11">
    <location>
        <begin position="407"/>
        <end position="497"/>
    </location>
</feature>
<keyword evidence="10" id="KW-0732">Signal</keyword>
<keyword evidence="5" id="KW-0997">Cell inner membrane</keyword>
<keyword evidence="4" id="KW-1003">Cell membrane</keyword>
<dbReference type="PANTHER" id="PTHR33446:SF2">
    <property type="entry name" value="PROTEIN TONB"/>
    <property type="match status" value="1"/>
</dbReference>
<dbReference type="PANTHER" id="PTHR33446">
    <property type="entry name" value="PROTEIN TONB-RELATED"/>
    <property type="match status" value="1"/>
</dbReference>
<keyword evidence="13" id="KW-1185">Reference proteome</keyword>
<dbReference type="GO" id="GO:0031992">
    <property type="term" value="F:energy transducer activity"/>
    <property type="evidence" value="ECO:0007669"/>
    <property type="project" value="TreeGrafter"/>
</dbReference>
<evidence type="ECO:0000256" key="9">
    <source>
        <dbReference type="ARBA" id="ARBA00023136"/>
    </source>
</evidence>
<evidence type="ECO:0000256" key="5">
    <source>
        <dbReference type="ARBA" id="ARBA00022519"/>
    </source>
</evidence>
<keyword evidence="7" id="KW-0653">Protein transport</keyword>
<dbReference type="GO" id="GO:0015031">
    <property type="term" value="P:protein transport"/>
    <property type="evidence" value="ECO:0007669"/>
    <property type="project" value="UniProtKB-KW"/>
</dbReference>
<dbReference type="InterPro" id="IPR006260">
    <property type="entry name" value="TonB/TolA_C"/>
</dbReference>
<feature type="chain" id="PRO_5003477870" description="TonB C-terminal domain-containing protein" evidence="10">
    <location>
        <begin position="25"/>
        <end position="497"/>
    </location>
</feature>
<keyword evidence="8" id="KW-1133">Transmembrane helix</keyword>
<gene>
    <name evidence="12" type="ORF">HMPREF9450_01044</name>
</gene>
<evidence type="ECO:0000256" key="1">
    <source>
        <dbReference type="ARBA" id="ARBA00004383"/>
    </source>
</evidence>
<evidence type="ECO:0000256" key="6">
    <source>
        <dbReference type="ARBA" id="ARBA00022692"/>
    </source>
</evidence>
<keyword evidence="3" id="KW-0813">Transport</keyword>
<accession>G5H7K1</accession>
<dbReference type="RefSeq" id="WP_009133850.1">
    <property type="nucleotide sequence ID" value="NZ_CP102250.1"/>
</dbReference>
<protein>
    <recommendedName>
        <fullName evidence="11">TonB C-terminal domain-containing protein</fullName>
    </recommendedName>
</protein>
<dbReference type="InterPro" id="IPR037682">
    <property type="entry name" value="TonB_C"/>
</dbReference>
<dbReference type="EMBL" id="ADLD01000009">
    <property type="protein sequence ID" value="EHB92840.1"/>
    <property type="molecule type" value="Genomic_DNA"/>
</dbReference>
<name>G5H7K1_9BACT</name>
<sequence length="497" mass="55127">MKNLPLLLGTAALSLASFFAAVSAEPSVYRYSALKRDKTDYAAIAAGCPNKAIPSDYYTYLQATTYREQDLQRSGDALRLFPWENPIIFDPVASGTHLRPFIDSLYIKEPIPGDSTQYFSLESHFSCHTKPGSSSLTMQGVHLTPIRPANPKISGAVSDPIEGLGNARVQILYAFQDENGSELLLNTDSGLSYRSDLTGGERKEILQLQLETAPFRAIRFGYLEVNLLPPSGYDHVCITSDSVGKTVYLGAVPLQVLAFAPGVLHLQCPFLQQEQAMNAELTCIRGGMLLRSTHRSSQAIARSKYDWYRRHPGLKYQKFEKAKASWSLSSEGRDQSVLLFQTGCDAEQVHLSIRKPTSFEDILASRIFVFHAEPSGDYLFSLLRKSRDGVLRPLKEDPAETPPKYTGGNEAMFRQLAKNTTYPQKAAQEGIEGTVLVSAHIDTDGTLTTAEVYKSVHPLLDEEALRVVRLLKKWEPAYVSGVATKMNLLIPIVFKLR</sequence>
<dbReference type="Pfam" id="PF03544">
    <property type="entry name" value="TonB_C"/>
    <property type="match status" value="1"/>
</dbReference>
<feature type="signal peptide" evidence="10">
    <location>
        <begin position="1"/>
        <end position="24"/>
    </location>
</feature>
<dbReference type="GeneID" id="92815934"/>
<dbReference type="STRING" id="742725.HMPREF9450_01044"/>
<proteinExistence type="inferred from homology"/>
<evidence type="ECO:0000256" key="2">
    <source>
        <dbReference type="ARBA" id="ARBA00006555"/>
    </source>
</evidence>
<reference evidence="12 13" key="1">
    <citation type="submission" date="2011-08" db="EMBL/GenBank/DDBJ databases">
        <title>The Genome Sequence of Alistipes indistinctus YIT 12060.</title>
        <authorList>
            <consortium name="The Broad Institute Genome Sequencing Platform"/>
            <person name="Earl A."/>
            <person name="Ward D."/>
            <person name="Feldgarden M."/>
            <person name="Gevers D."/>
            <person name="Morotomi M."/>
            <person name="Young S.K."/>
            <person name="Zeng Q."/>
            <person name="Gargeya S."/>
            <person name="Fitzgerald M."/>
            <person name="Haas B."/>
            <person name="Abouelleil A."/>
            <person name="Alvarado L."/>
            <person name="Arachchi H.M."/>
            <person name="Berlin A."/>
            <person name="Brown A."/>
            <person name="Chapman S.B."/>
            <person name="Chen Z."/>
            <person name="Dunbar C."/>
            <person name="Freedman E."/>
            <person name="Gearin G."/>
            <person name="Gellesch M."/>
            <person name="Goldberg J."/>
            <person name="Griggs A."/>
            <person name="Gujja S."/>
            <person name="Heiman D."/>
            <person name="Howarth C."/>
            <person name="Larson L."/>
            <person name="Lui A."/>
            <person name="MacDonald P.J.P."/>
            <person name="Montmayeur A."/>
            <person name="Murphy C."/>
            <person name="Neiman D."/>
            <person name="Pearson M."/>
            <person name="Priest M."/>
            <person name="Roberts A."/>
            <person name="Saif S."/>
            <person name="Shea T."/>
            <person name="Shenoy N."/>
            <person name="Sisk P."/>
            <person name="Stolte C."/>
            <person name="Sykes S."/>
            <person name="Wortman J."/>
            <person name="Nusbaum C."/>
            <person name="Birren B."/>
        </authorList>
    </citation>
    <scope>NUCLEOTIDE SEQUENCE [LARGE SCALE GENOMIC DNA]</scope>
    <source>
        <strain evidence="12 13">YIT 12060</strain>
    </source>
</reference>
<dbReference type="HOGENOM" id="CLU_548182_0_0_10"/>
<dbReference type="AlphaFoldDB" id="G5H7K1"/>
<dbReference type="NCBIfam" id="TIGR01352">
    <property type="entry name" value="tonB_Cterm"/>
    <property type="match status" value="1"/>
</dbReference>
<evidence type="ECO:0000256" key="8">
    <source>
        <dbReference type="ARBA" id="ARBA00022989"/>
    </source>
</evidence>
<dbReference type="SUPFAM" id="SSF74653">
    <property type="entry name" value="TolA/TonB C-terminal domain"/>
    <property type="match status" value="1"/>
</dbReference>
<comment type="caution">
    <text evidence="12">The sequence shown here is derived from an EMBL/GenBank/DDBJ whole genome shotgun (WGS) entry which is preliminary data.</text>
</comment>
<keyword evidence="6" id="KW-0812">Transmembrane</keyword>
<dbReference type="OrthoDB" id="9812355at2"/>
<evidence type="ECO:0000256" key="3">
    <source>
        <dbReference type="ARBA" id="ARBA00022448"/>
    </source>
</evidence>
<dbReference type="Gene3D" id="3.30.1150.10">
    <property type="match status" value="1"/>
</dbReference>
<comment type="similarity">
    <text evidence="2">Belongs to the TonB family.</text>
</comment>
<evidence type="ECO:0000256" key="4">
    <source>
        <dbReference type="ARBA" id="ARBA00022475"/>
    </source>
</evidence>
<dbReference type="PROSITE" id="PS52015">
    <property type="entry name" value="TONB_CTD"/>
    <property type="match status" value="1"/>
</dbReference>
<dbReference type="Proteomes" id="UP000006008">
    <property type="component" value="Unassembled WGS sequence"/>
</dbReference>
<evidence type="ECO:0000256" key="7">
    <source>
        <dbReference type="ARBA" id="ARBA00022927"/>
    </source>
</evidence>
<evidence type="ECO:0000259" key="11">
    <source>
        <dbReference type="PROSITE" id="PS52015"/>
    </source>
</evidence>
<evidence type="ECO:0000313" key="12">
    <source>
        <dbReference type="EMBL" id="EHB92840.1"/>
    </source>
</evidence>
<dbReference type="GO" id="GO:0098797">
    <property type="term" value="C:plasma membrane protein complex"/>
    <property type="evidence" value="ECO:0007669"/>
    <property type="project" value="TreeGrafter"/>
</dbReference>
<dbReference type="eggNOG" id="COG0810">
    <property type="taxonomic scope" value="Bacteria"/>
</dbReference>
<dbReference type="GO" id="GO:0055085">
    <property type="term" value="P:transmembrane transport"/>
    <property type="evidence" value="ECO:0007669"/>
    <property type="project" value="InterPro"/>
</dbReference>
<organism evidence="12 13">
    <name type="scientific">Alistipes indistinctus YIT 12060</name>
    <dbReference type="NCBI Taxonomy" id="742725"/>
    <lineage>
        <taxon>Bacteria</taxon>
        <taxon>Pseudomonadati</taxon>
        <taxon>Bacteroidota</taxon>
        <taxon>Bacteroidia</taxon>
        <taxon>Bacteroidales</taxon>
        <taxon>Rikenellaceae</taxon>
        <taxon>Alistipes</taxon>
    </lineage>
</organism>
<evidence type="ECO:0000256" key="10">
    <source>
        <dbReference type="SAM" id="SignalP"/>
    </source>
</evidence>
<keyword evidence="9" id="KW-0472">Membrane</keyword>
<comment type="subcellular location">
    <subcellularLocation>
        <location evidence="1">Cell inner membrane</location>
        <topology evidence="1">Single-pass membrane protein</topology>
        <orientation evidence="1">Periplasmic side</orientation>
    </subcellularLocation>
</comment>
<dbReference type="PATRIC" id="fig|742725.3.peg.1104"/>
<evidence type="ECO:0000313" key="13">
    <source>
        <dbReference type="Proteomes" id="UP000006008"/>
    </source>
</evidence>
<dbReference type="InterPro" id="IPR051045">
    <property type="entry name" value="TonB-dependent_transducer"/>
</dbReference>